<reference evidence="2" key="1">
    <citation type="submission" date="2015-04" db="UniProtKB">
        <authorList>
            <consortium name="EnsemblPlants"/>
        </authorList>
    </citation>
    <scope>IDENTIFICATION</scope>
    <source>
        <strain evidence="2">SL10</strain>
    </source>
</reference>
<reference evidence="2" key="2">
    <citation type="submission" date="2018-04" db="EMBL/GenBank/DDBJ databases">
        <title>OnivRS2 (Oryza nivara Reference Sequence Version 2).</title>
        <authorList>
            <person name="Zhang J."/>
            <person name="Kudrna D."/>
            <person name="Lee S."/>
            <person name="Talag J."/>
            <person name="Rajasekar S."/>
            <person name="Welchert J."/>
            <person name="Hsing Y.-I."/>
            <person name="Wing R.A."/>
        </authorList>
    </citation>
    <scope>NUCLEOTIDE SEQUENCE [LARGE SCALE GENOMIC DNA]</scope>
    <source>
        <strain evidence="2">SL10</strain>
    </source>
</reference>
<dbReference type="EnsemblPlants" id="ONIVA03G09530.1">
    <property type="protein sequence ID" value="ONIVA03G09530.1"/>
    <property type="gene ID" value="ONIVA03G09530"/>
</dbReference>
<accession>A0A0E0GJ50</accession>
<protein>
    <submittedName>
        <fullName evidence="2">Uncharacterized protein</fullName>
    </submittedName>
</protein>
<feature type="region of interest" description="Disordered" evidence="1">
    <location>
        <begin position="1"/>
        <end position="69"/>
    </location>
</feature>
<dbReference type="OMA" id="EGDHGVC"/>
<evidence type="ECO:0000256" key="1">
    <source>
        <dbReference type="SAM" id="MobiDB-lite"/>
    </source>
</evidence>
<dbReference type="Proteomes" id="UP000006591">
    <property type="component" value="Chromosome 3"/>
</dbReference>
<dbReference type="HOGENOM" id="CLU_2188195_0_0_1"/>
<feature type="compositionally biased region" description="Basic and acidic residues" evidence="1">
    <location>
        <begin position="14"/>
        <end position="23"/>
    </location>
</feature>
<sequence length="109" mass="11174">MPQPQPQGGLPHELPPDVERETGGARQRGAGRGRSARNSLHPVEKPSKRLPTLHQASSVASRLTRAGGGPLLLATTGCGAGRGEGDHGVCTLDAELGDEAQVAAARSAR</sequence>
<dbReference type="Gramene" id="ONIVA03G09530.1">
    <property type="protein sequence ID" value="ONIVA03G09530.1"/>
    <property type="gene ID" value="ONIVA03G09530"/>
</dbReference>
<evidence type="ECO:0000313" key="3">
    <source>
        <dbReference type="Proteomes" id="UP000006591"/>
    </source>
</evidence>
<organism evidence="2">
    <name type="scientific">Oryza nivara</name>
    <name type="common">Indian wild rice</name>
    <name type="synonym">Oryza sativa f. spontanea</name>
    <dbReference type="NCBI Taxonomy" id="4536"/>
    <lineage>
        <taxon>Eukaryota</taxon>
        <taxon>Viridiplantae</taxon>
        <taxon>Streptophyta</taxon>
        <taxon>Embryophyta</taxon>
        <taxon>Tracheophyta</taxon>
        <taxon>Spermatophyta</taxon>
        <taxon>Magnoliopsida</taxon>
        <taxon>Liliopsida</taxon>
        <taxon>Poales</taxon>
        <taxon>Poaceae</taxon>
        <taxon>BOP clade</taxon>
        <taxon>Oryzoideae</taxon>
        <taxon>Oryzeae</taxon>
        <taxon>Oryzinae</taxon>
        <taxon>Oryza</taxon>
    </lineage>
</organism>
<evidence type="ECO:0000313" key="2">
    <source>
        <dbReference type="EnsemblPlants" id="ONIVA03G09530.1"/>
    </source>
</evidence>
<dbReference type="AlphaFoldDB" id="A0A0E0GJ50"/>
<keyword evidence="3" id="KW-1185">Reference proteome</keyword>
<name>A0A0E0GJ50_ORYNI</name>
<proteinExistence type="predicted"/>